<proteinExistence type="predicted"/>
<sequence length="207" mass="23665">MKRLLACCIAACAISSTAVQAQLYKPTLTQEGNQWMITFHDDRSSIHARWATQGLCFYFVGVSGTHEIYRWVSNTYPNWNGVAEKEGDQVFMYGDFWNERGHDGMEWELVTQVKDSRPEIGAGHWHEWVENSAFGSLWFFGNAHFERKGYCSISRQGVTTKSTSGESYDDDVGLQLSEQAMERYNTLEPPRDEKGRLLSPMGQTEQQ</sequence>
<evidence type="ECO:0000313" key="3">
    <source>
        <dbReference type="EMBL" id="OHU90102.1"/>
    </source>
</evidence>
<feature type="chain" id="PRO_5010294801" evidence="2">
    <location>
        <begin position="22"/>
        <end position="207"/>
    </location>
</feature>
<keyword evidence="2" id="KW-0732">Signal</keyword>
<organism evidence="3 4">
    <name type="scientific">Pseudoalteromonas amylolytica</name>
    <dbReference type="NCBI Taxonomy" id="1859457"/>
    <lineage>
        <taxon>Bacteria</taxon>
        <taxon>Pseudomonadati</taxon>
        <taxon>Pseudomonadota</taxon>
        <taxon>Gammaproteobacteria</taxon>
        <taxon>Alteromonadales</taxon>
        <taxon>Pseudoalteromonadaceae</taxon>
        <taxon>Pseudoalteromonas</taxon>
    </lineage>
</organism>
<reference evidence="3 4" key="1">
    <citation type="submission" date="2016-09" db="EMBL/GenBank/DDBJ databases">
        <title>Pseudoalteromonas amylolytica sp. nov., isolated from the surface seawater.</title>
        <authorList>
            <person name="Wu Y.-H."/>
            <person name="Cheng H."/>
            <person name="Jin X.-B."/>
            <person name="Wang C.-S."/>
            <person name="Xu X.-W."/>
        </authorList>
    </citation>
    <scope>NUCLEOTIDE SEQUENCE [LARGE SCALE GENOMIC DNA]</scope>
    <source>
        <strain evidence="3 4">JW1</strain>
    </source>
</reference>
<comment type="caution">
    <text evidence="3">The sequence shown here is derived from an EMBL/GenBank/DDBJ whole genome shotgun (WGS) entry which is preliminary data.</text>
</comment>
<feature type="signal peptide" evidence="2">
    <location>
        <begin position="1"/>
        <end position="21"/>
    </location>
</feature>
<dbReference type="Proteomes" id="UP000179786">
    <property type="component" value="Unassembled WGS sequence"/>
</dbReference>
<name>A0A1S1MTC5_9GAMM</name>
<gene>
    <name evidence="3" type="ORF">BET10_15120</name>
</gene>
<dbReference type="AlphaFoldDB" id="A0A1S1MTC5"/>
<dbReference type="RefSeq" id="WP_070986070.1">
    <property type="nucleotide sequence ID" value="NZ_MKJU01000027.1"/>
</dbReference>
<feature type="region of interest" description="Disordered" evidence="1">
    <location>
        <begin position="183"/>
        <end position="207"/>
    </location>
</feature>
<dbReference type="OrthoDB" id="6287466at2"/>
<keyword evidence="4" id="KW-1185">Reference proteome</keyword>
<accession>A0A1S1MTC5</accession>
<evidence type="ECO:0000256" key="2">
    <source>
        <dbReference type="SAM" id="SignalP"/>
    </source>
</evidence>
<evidence type="ECO:0000256" key="1">
    <source>
        <dbReference type="SAM" id="MobiDB-lite"/>
    </source>
</evidence>
<evidence type="ECO:0000313" key="4">
    <source>
        <dbReference type="Proteomes" id="UP000179786"/>
    </source>
</evidence>
<protein>
    <submittedName>
        <fullName evidence="3">Uncharacterized protein</fullName>
    </submittedName>
</protein>
<dbReference type="EMBL" id="MKJU01000027">
    <property type="protein sequence ID" value="OHU90102.1"/>
    <property type="molecule type" value="Genomic_DNA"/>
</dbReference>